<comment type="function">
    <text evidence="7">Binds DNA as a heterodimer with MAX and represses transcription. Binds to the canonical E box sequence 5'-CACGTG-3' and, with higher affinity, to 5'-CACGCG-3'.</text>
</comment>
<dbReference type="Pfam" id="PF00010">
    <property type="entry name" value="HLH"/>
    <property type="match status" value="1"/>
</dbReference>
<feature type="region of interest" description="Disordered" evidence="12">
    <location>
        <begin position="1"/>
        <end position="24"/>
    </location>
</feature>
<evidence type="ECO:0000256" key="5">
    <source>
        <dbReference type="ARBA" id="ARBA00023163"/>
    </source>
</evidence>
<evidence type="ECO:0000256" key="10">
    <source>
        <dbReference type="ARBA" id="ARBA00083368"/>
    </source>
</evidence>
<evidence type="ECO:0000313" key="15">
    <source>
        <dbReference type="Proteomes" id="UP001187531"/>
    </source>
</evidence>
<evidence type="ECO:0000256" key="7">
    <source>
        <dbReference type="ARBA" id="ARBA00057176"/>
    </source>
</evidence>
<sequence>MGVATQNDKRSPSDAMNSLAPPPKKKWIQQHYAGSESCKEIVYTTEVCEAENLSDRRNKIEFMTVPAPPYIVSEITVEESTPLESSMRTVQPQSSTPSPSNMVYVETSREDNQNCFAPNESRSHQSPVYTEIGQYGKPQGTYYVLESQKCAQKFNFLPTVKPKIIESSGDYRQLDCFDNKPRRTSSTTRETHNKLEKNRRAHMRECFEVLRRQLPDTEDKRLSNLGILKMACRSIQLLKRKERELEHSIELLARDKIANQQRLEALKKEVPEYEIVDSTPSISFDEMIEVKSESSPSDQIFGDPWRTLGVYFEQKDLYLEDDRESRTTATASERGDSDPEDINVQSYNLDNQNQLRTNQPQEKRVPIVLSNYHSSSTRESSECVVREPFEVAECGSRLEYVPQISHPGFTSIAGKANGISSAQVLTTGATTQVSVIRGVGVRESVGSLGLHDRPLNLTSQKKKLDNSKQVEQSSFIIQPRPRPVQPSSSSTGTPVMTRYGSHGSVILANPIMNKR</sequence>
<keyword evidence="11" id="KW-0175">Coiled coil</keyword>
<dbReference type="GO" id="GO:0000981">
    <property type="term" value="F:DNA-binding transcription factor activity, RNA polymerase II-specific"/>
    <property type="evidence" value="ECO:0007669"/>
    <property type="project" value="TreeGrafter"/>
</dbReference>
<dbReference type="Gene3D" id="4.10.280.10">
    <property type="entry name" value="Helix-loop-helix DNA-binding domain"/>
    <property type="match status" value="1"/>
</dbReference>
<keyword evidence="3" id="KW-0805">Transcription regulation</keyword>
<dbReference type="PROSITE" id="PS50888">
    <property type="entry name" value="BHLH"/>
    <property type="match status" value="1"/>
</dbReference>
<feature type="region of interest" description="Disordered" evidence="12">
    <location>
        <begin position="176"/>
        <end position="196"/>
    </location>
</feature>
<keyword evidence="15" id="KW-1185">Reference proteome</keyword>
<evidence type="ECO:0000256" key="1">
    <source>
        <dbReference type="ARBA" id="ARBA00004123"/>
    </source>
</evidence>
<dbReference type="PANTHER" id="PTHR11969:SF99">
    <property type="entry name" value="MAX-BINDING PROTEIN MNT"/>
    <property type="match status" value="1"/>
</dbReference>
<feature type="domain" description="BHLH" evidence="13">
    <location>
        <begin position="187"/>
        <end position="238"/>
    </location>
</feature>
<protein>
    <recommendedName>
        <fullName evidence="9">Max-binding protein MNT</fullName>
    </recommendedName>
    <alternativeName>
        <fullName evidence="10">Myc antagonist MNT</fullName>
    </alternativeName>
</protein>
<dbReference type="PANTHER" id="PTHR11969">
    <property type="entry name" value="MAX DIMERIZATION, MAD"/>
    <property type="match status" value="1"/>
</dbReference>
<accession>A0AA88KZP9</accession>
<comment type="caution">
    <text evidence="14">The sequence shown here is derived from an EMBL/GenBank/DDBJ whole genome shotgun (WGS) entry which is preliminary data.</text>
</comment>
<feature type="region of interest" description="Disordered" evidence="12">
    <location>
        <begin position="449"/>
        <end position="500"/>
    </location>
</feature>
<name>A0AA88KZP9_ARTSF</name>
<dbReference type="EMBL" id="JAVRJZ010000016">
    <property type="protein sequence ID" value="KAK2710967.1"/>
    <property type="molecule type" value="Genomic_DNA"/>
</dbReference>
<organism evidence="14 15">
    <name type="scientific">Artemia franciscana</name>
    <name type="common">Brine shrimp</name>
    <name type="synonym">Artemia sanfranciscana</name>
    <dbReference type="NCBI Taxonomy" id="6661"/>
    <lineage>
        <taxon>Eukaryota</taxon>
        <taxon>Metazoa</taxon>
        <taxon>Ecdysozoa</taxon>
        <taxon>Arthropoda</taxon>
        <taxon>Crustacea</taxon>
        <taxon>Branchiopoda</taxon>
        <taxon>Anostraca</taxon>
        <taxon>Artemiidae</taxon>
        <taxon>Artemia</taxon>
    </lineage>
</organism>
<dbReference type="GO" id="GO:0005634">
    <property type="term" value="C:nucleus"/>
    <property type="evidence" value="ECO:0007669"/>
    <property type="project" value="UniProtKB-SubCell"/>
</dbReference>
<gene>
    <name evidence="14" type="ORF">QYM36_012211</name>
</gene>
<dbReference type="SUPFAM" id="SSF47459">
    <property type="entry name" value="HLH, helix-loop-helix DNA-binding domain"/>
    <property type="match status" value="1"/>
</dbReference>
<keyword evidence="5" id="KW-0804">Transcription</keyword>
<proteinExistence type="predicted"/>
<keyword evidence="2" id="KW-0678">Repressor</keyword>
<evidence type="ECO:0000259" key="13">
    <source>
        <dbReference type="PROSITE" id="PS50888"/>
    </source>
</evidence>
<dbReference type="GO" id="GO:0046983">
    <property type="term" value="F:protein dimerization activity"/>
    <property type="evidence" value="ECO:0007669"/>
    <property type="project" value="InterPro"/>
</dbReference>
<evidence type="ECO:0000256" key="11">
    <source>
        <dbReference type="SAM" id="Coils"/>
    </source>
</evidence>
<dbReference type="FunFam" id="4.10.280.10:FF:000034">
    <property type="entry name" value="MAX network transcriptional repressor"/>
    <property type="match status" value="1"/>
</dbReference>
<dbReference type="AlphaFoldDB" id="A0AA88KZP9"/>
<dbReference type="GO" id="GO:0000978">
    <property type="term" value="F:RNA polymerase II cis-regulatory region sequence-specific DNA binding"/>
    <property type="evidence" value="ECO:0007669"/>
    <property type="project" value="TreeGrafter"/>
</dbReference>
<evidence type="ECO:0000256" key="2">
    <source>
        <dbReference type="ARBA" id="ARBA00022491"/>
    </source>
</evidence>
<evidence type="ECO:0000256" key="8">
    <source>
        <dbReference type="ARBA" id="ARBA00062701"/>
    </source>
</evidence>
<evidence type="ECO:0000256" key="4">
    <source>
        <dbReference type="ARBA" id="ARBA00023125"/>
    </source>
</evidence>
<comment type="subunit">
    <text evidence="8">Efficient DNA binding requires dimerization with another bHLH protein. Binds DNA as a homodimer or a heterodimer with MAX.</text>
</comment>
<dbReference type="InterPro" id="IPR036638">
    <property type="entry name" value="HLH_DNA-bd_sf"/>
</dbReference>
<evidence type="ECO:0000256" key="9">
    <source>
        <dbReference type="ARBA" id="ARBA00070444"/>
    </source>
</evidence>
<dbReference type="Proteomes" id="UP001187531">
    <property type="component" value="Unassembled WGS sequence"/>
</dbReference>
<dbReference type="SMART" id="SM00353">
    <property type="entry name" value="HLH"/>
    <property type="match status" value="1"/>
</dbReference>
<feature type="region of interest" description="Disordered" evidence="12">
    <location>
        <begin position="322"/>
        <end position="344"/>
    </location>
</feature>
<dbReference type="InterPro" id="IPR011598">
    <property type="entry name" value="bHLH_dom"/>
</dbReference>
<keyword evidence="4" id="KW-0238">DNA-binding</keyword>
<evidence type="ECO:0000313" key="14">
    <source>
        <dbReference type="EMBL" id="KAK2710967.1"/>
    </source>
</evidence>
<evidence type="ECO:0000256" key="3">
    <source>
        <dbReference type="ARBA" id="ARBA00023015"/>
    </source>
</evidence>
<evidence type="ECO:0000256" key="12">
    <source>
        <dbReference type="SAM" id="MobiDB-lite"/>
    </source>
</evidence>
<reference evidence="14" key="1">
    <citation type="submission" date="2023-07" db="EMBL/GenBank/DDBJ databases">
        <title>Chromosome-level genome assembly of Artemia franciscana.</title>
        <authorList>
            <person name="Jo E."/>
        </authorList>
    </citation>
    <scope>NUCLEOTIDE SEQUENCE</scope>
    <source>
        <tissue evidence="14">Whole body</tissue>
    </source>
</reference>
<dbReference type="CDD" id="cd11402">
    <property type="entry name" value="bHLHzip_Mnt"/>
    <property type="match status" value="1"/>
</dbReference>
<keyword evidence="6" id="KW-0539">Nucleus</keyword>
<evidence type="ECO:0000256" key="6">
    <source>
        <dbReference type="ARBA" id="ARBA00023242"/>
    </source>
</evidence>
<feature type="coiled-coil region" evidence="11">
    <location>
        <begin position="235"/>
        <end position="269"/>
    </location>
</feature>
<comment type="subcellular location">
    <subcellularLocation>
        <location evidence="1">Nucleus</location>
    </subcellularLocation>
</comment>